<feature type="non-terminal residue" evidence="1">
    <location>
        <position position="1"/>
    </location>
</feature>
<feature type="non-terminal residue" evidence="1">
    <location>
        <position position="69"/>
    </location>
</feature>
<dbReference type="Proteomes" id="UP000823775">
    <property type="component" value="Unassembled WGS sequence"/>
</dbReference>
<accession>A0ABS8VA55</accession>
<gene>
    <name evidence="1" type="ORF">HAX54_032061</name>
</gene>
<name>A0ABS8VA55_DATST</name>
<organism evidence="1 2">
    <name type="scientific">Datura stramonium</name>
    <name type="common">Jimsonweed</name>
    <name type="synonym">Common thornapple</name>
    <dbReference type="NCBI Taxonomy" id="4076"/>
    <lineage>
        <taxon>Eukaryota</taxon>
        <taxon>Viridiplantae</taxon>
        <taxon>Streptophyta</taxon>
        <taxon>Embryophyta</taxon>
        <taxon>Tracheophyta</taxon>
        <taxon>Spermatophyta</taxon>
        <taxon>Magnoliopsida</taxon>
        <taxon>eudicotyledons</taxon>
        <taxon>Gunneridae</taxon>
        <taxon>Pentapetalae</taxon>
        <taxon>asterids</taxon>
        <taxon>lamiids</taxon>
        <taxon>Solanales</taxon>
        <taxon>Solanaceae</taxon>
        <taxon>Solanoideae</taxon>
        <taxon>Datureae</taxon>
        <taxon>Datura</taxon>
    </lineage>
</organism>
<proteinExistence type="predicted"/>
<evidence type="ECO:0000313" key="2">
    <source>
        <dbReference type="Proteomes" id="UP000823775"/>
    </source>
</evidence>
<keyword evidence="2" id="KW-1185">Reference proteome</keyword>
<reference evidence="1 2" key="1">
    <citation type="journal article" date="2021" name="BMC Genomics">
        <title>Datura genome reveals duplications of psychoactive alkaloid biosynthetic genes and high mutation rate following tissue culture.</title>
        <authorList>
            <person name="Rajewski A."/>
            <person name="Carter-House D."/>
            <person name="Stajich J."/>
            <person name="Litt A."/>
        </authorList>
    </citation>
    <scope>NUCLEOTIDE SEQUENCE [LARGE SCALE GENOMIC DNA]</scope>
    <source>
        <strain evidence="1">AR-01</strain>
    </source>
</reference>
<comment type="caution">
    <text evidence="1">The sequence shown here is derived from an EMBL/GenBank/DDBJ whole genome shotgun (WGS) entry which is preliminary data.</text>
</comment>
<protein>
    <submittedName>
        <fullName evidence="1">Uncharacterized protein</fullName>
    </submittedName>
</protein>
<dbReference type="EMBL" id="JACEIK010004072">
    <property type="protein sequence ID" value="MCD9644083.1"/>
    <property type="molecule type" value="Genomic_DNA"/>
</dbReference>
<sequence>VEFLLQRDRGRSLSPVVMNLGNNCGNHRNDTLAAVASPLQQKCNGQWKSESLNPAVPHVLTCKKQQIMK</sequence>
<evidence type="ECO:0000313" key="1">
    <source>
        <dbReference type="EMBL" id="MCD9644083.1"/>
    </source>
</evidence>